<evidence type="ECO:0000313" key="1">
    <source>
        <dbReference type="EMBL" id="JAH97309.1"/>
    </source>
</evidence>
<protein>
    <submittedName>
        <fullName evidence="1">Uncharacterized protein</fullName>
    </submittedName>
</protein>
<reference evidence="1" key="2">
    <citation type="journal article" date="2015" name="Fish Shellfish Immunol.">
        <title>Early steps in the European eel (Anguilla anguilla)-Vibrio vulnificus interaction in the gills: Role of the RtxA13 toxin.</title>
        <authorList>
            <person name="Callol A."/>
            <person name="Pajuelo D."/>
            <person name="Ebbesson L."/>
            <person name="Teles M."/>
            <person name="MacKenzie S."/>
            <person name="Amaro C."/>
        </authorList>
    </citation>
    <scope>NUCLEOTIDE SEQUENCE</scope>
</reference>
<name>A0A0E9X413_ANGAN</name>
<sequence length="99" mass="11531">MQLYNLNVCMLCICICNIHTRSCTHAHDFISVLSVLIPHPFSCENGTLSSPFNVWAFLIYSENQETLFKKKKIKTIKILNESNNYQQEIHILKPFMLLL</sequence>
<organism evidence="1">
    <name type="scientific">Anguilla anguilla</name>
    <name type="common">European freshwater eel</name>
    <name type="synonym">Muraena anguilla</name>
    <dbReference type="NCBI Taxonomy" id="7936"/>
    <lineage>
        <taxon>Eukaryota</taxon>
        <taxon>Metazoa</taxon>
        <taxon>Chordata</taxon>
        <taxon>Craniata</taxon>
        <taxon>Vertebrata</taxon>
        <taxon>Euteleostomi</taxon>
        <taxon>Actinopterygii</taxon>
        <taxon>Neopterygii</taxon>
        <taxon>Teleostei</taxon>
        <taxon>Anguilliformes</taxon>
        <taxon>Anguillidae</taxon>
        <taxon>Anguilla</taxon>
    </lineage>
</organism>
<reference evidence="1" key="1">
    <citation type="submission" date="2014-11" db="EMBL/GenBank/DDBJ databases">
        <authorList>
            <person name="Amaro Gonzalez C."/>
        </authorList>
    </citation>
    <scope>NUCLEOTIDE SEQUENCE</scope>
</reference>
<accession>A0A0E9X413</accession>
<dbReference type="AlphaFoldDB" id="A0A0E9X413"/>
<proteinExistence type="predicted"/>
<dbReference type="EMBL" id="GBXM01011268">
    <property type="protein sequence ID" value="JAH97309.1"/>
    <property type="molecule type" value="Transcribed_RNA"/>
</dbReference>